<dbReference type="AlphaFoldDB" id="A0A9J5ZXR3"/>
<dbReference type="EMBL" id="JACXVP010000003">
    <property type="protein sequence ID" value="KAG5616647.1"/>
    <property type="molecule type" value="Genomic_DNA"/>
</dbReference>
<evidence type="ECO:0000313" key="1">
    <source>
        <dbReference type="EMBL" id="KAG5616647.1"/>
    </source>
</evidence>
<proteinExistence type="predicted"/>
<dbReference type="Proteomes" id="UP000824120">
    <property type="component" value="Chromosome 3"/>
</dbReference>
<evidence type="ECO:0000313" key="2">
    <source>
        <dbReference type="Proteomes" id="UP000824120"/>
    </source>
</evidence>
<protein>
    <submittedName>
        <fullName evidence="1">Uncharacterized protein</fullName>
    </submittedName>
</protein>
<organism evidence="1 2">
    <name type="scientific">Solanum commersonii</name>
    <name type="common">Commerson's wild potato</name>
    <name type="synonym">Commerson's nightshade</name>
    <dbReference type="NCBI Taxonomy" id="4109"/>
    <lineage>
        <taxon>Eukaryota</taxon>
        <taxon>Viridiplantae</taxon>
        <taxon>Streptophyta</taxon>
        <taxon>Embryophyta</taxon>
        <taxon>Tracheophyta</taxon>
        <taxon>Spermatophyta</taxon>
        <taxon>Magnoliopsida</taxon>
        <taxon>eudicotyledons</taxon>
        <taxon>Gunneridae</taxon>
        <taxon>Pentapetalae</taxon>
        <taxon>asterids</taxon>
        <taxon>lamiids</taxon>
        <taxon>Solanales</taxon>
        <taxon>Solanaceae</taxon>
        <taxon>Solanoideae</taxon>
        <taxon>Solaneae</taxon>
        <taxon>Solanum</taxon>
    </lineage>
</organism>
<name>A0A9J5ZXR3_SOLCO</name>
<accession>A0A9J5ZXR3</accession>
<sequence length="59" mass="7317">MEEEITNQALDAMELHNQMKIKRQTQSIVRFSYSLHFKWPKRWKRADLEAQERAKWKQK</sequence>
<keyword evidence="2" id="KW-1185">Reference proteome</keyword>
<gene>
    <name evidence="1" type="ORF">H5410_016471</name>
</gene>
<comment type="caution">
    <text evidence="1">The sequence shown here is derived from an EMBL/GenBank/DDBJ whole genome shotgun (WGS) entry which is preliminary data.</text>
</comment>
<reference evidence="1 2" key="1">
    <citation type="submission" date="2020-09" db="EMBL/GenBank/DDBJ databases">
        <title>De no assembly of potato wild relative species, Solanum commersonii.</title>
        <authorList>
            <person name="Cho K."/>
        </authorList>
    </citation>
    <scope>NUCLEOTIDE SEQUENCE [LARGE SCALE GENOMIC DNA]</scope>
    <source>
        <strain evidence="1">LZ3.2</strain>
        <tissue evidence="1">Leaf</tissue>
    </source>
</reference>